<reference evidence="2" key="1">
    <citation type="submission" date="2021-10" db="EMBL/GenBank/DDBJ databases">
        <title>Tropical sea cucumber genome reveals ecological adaptation and Cuvierian tubules defense mechanism.</title>
        <authorList>
            <person name="Chen T."/>
        </authorList>
    </citation>
    <scope>NUCLEOTIDE SEQUENCE</scope>
    <source>
        <strain evidence="2">Nanhai2018</strain>
        <tissue evidence="2">Muscle</tissue>
    </source>
</reference>
<keyword evidence="3" id="KW-1185">Reference proteome</keyword>
<name>A0A9Q0YSS1_HOLLE</name>
<feature type="signal peptide" evidence="1">
    <location>
        <begin position="1"/>
        <end position="22"/>
    </location>
</feature>
<evidence type="ECO:0000256" key="1">
    <source>
        <dbReference type="SAM" id="SignalP"/>
    </source>
</evidence>
<evidence type="ECO:0000313" key="3">
    <source>
        <dbReference type="Proteomes" id="UP001152320"/>
    </source>
</evidence>
<dbReference type="AlphaFoldDB" id="A0A9Q0YSS1"/>
<dbReference type="OrthoDB" id="10446846at2759"/>
<feature type="chain" id="PRO_5040278910" evidence="1">
    <location>
        <begin position="23"/>
        <end position="219"/>
    </location>
</feature>
<dbReference type="InterPro" id="IPR029034">
    <property type="entry name" value="Cystine-knot_cytokine"/>
</dbReference>
<keyword evidence="1" id="KW-0732">Signal</keyword>
<evidence type="ECO:0000313" key="2">
    <source>
        <dbReference type="EMBL" id="KAJ8024991.1"/>
    </source>
</evidence>
<dbReference type="SUPFAM" id="SSF57501">
    <property type="entry name" value="Cystine-knot cytokines"/>
    <property type="match status" value="1"/>
</dbReference>
<accession>A0A9Q0YSS1</accession>
<dbReference type="EMBL" id="JAIZAY010000018">
    <property type="protein sequence ID" value="KAJ8024991.1"/>
    <property type="molecule type" value="Genomic_DNA"/>
</dbReference>
<proteinExistence type="predicted"/>
<gene>
    <name evidence="2" type="ORF">HOLleu_35067</name>
</gene>
<sequence>MAEVLPERFILVLIIINSACKGLPTGSPYGTDSLSCNYETKLTETQMSQVESTLDRIESASDPLSGIPRLQLPMISLEDFQENYILSKYGTMFSSSAPPKEDDEINIPTRSIHRGRRNPPGTSIPQYHHRACPPNGSSYVAPVIGINGTGSPVQIIQLQNMKQWFLEEKCLHDNSPVTDALCLSVNRSTVAVVINLENPDLGIHLEPIIVESCAAFVSL</sequence>
<protein>
    <submittedName>
        <fullName evidence="2">Uncharacterized protein</fullName>
    </submittedName>
</protein>
<organism evidence="2 3">
    <name type="scientific">Holothuria leucospilota</name>
    <name type="common">Black long sea cucumber</name>
    <name type="synonym">Mertensiothuria leucospilota</name>
    <dbReference type="NCBI Taxonomy" id="206669"/>
    <lineage>
        <taxon>Eukaryota</taxon>
        <taxon>Metazoa</taxon>
        <taxon>Echinodermata</taxon>
        <taxon>Eleutherozoa</taxon>
        <taxon>Echinozoa</taxon>
        <taxon>Holothuroidea</taxon>
        <taxon>Aspidochirotacea</taxon>
        <taxon>Aspidochirotida</taxon>
        <taxon>Holothuriidae</taxon>
        <taxon>Holothuria</taxon>
    </lineage>
</organism>
<dbReference type="Proteomes" id="UP001152320">
    <property type="component" value="Chromosome 18"/>
</dbReference>
<comment type="caution">
    <text evidence="2">The sequence shown here is derived from an EMBL/GenBank/DDBJ whole genome shotgun (WGS) entry which is preliminary data.</text>
</comment>